<name>A0A1X7JU32_9MICO</name>
<dbReference type="InterPro" id="IPR016181">
    <property type="entry name" value="Acyl_CoA_acyltransferase"/>
</dbReference>
<accession>A0A1X7JU32</accession>
<dbReference type="Proteomes" id="UP000193244">
    <property type="component" value="Unassembled WGS sequence"/>
</dbReference>
<organism evidence="2 3">
    <name type="scientific">Agreia pratensis</name>
    <dbReference type="NCBI Taxonomy" id="150121"/>
    <lineage>
        <taxon>Bacteria</taxon>
        <taxon>Bacillati</taxon>
        <taxon>Actinomycetota</taxon>
        <taxon>Actinomycetes</taxon>
        <taxon>Micrococcales</taxon>
        <taxon>Microbacteriaceae</taxon>
        <taxon>Agreia</taxon>
    </lineage>
</organism>
<dbReference type="STRING" id="150121.SAMN06296010_1861"/>
<dbReference type="CDD" id="cd04301">
    <property type="entry name" value="NAT_SF"/>
    <property type="match status" value="1"/>
</dbReference>
<keyword evidence="3" id="KW-1185">Reference proteome</keyword>
<gene>
    <name evidence="2" type="ORF">SAMN06296010_1861</name>
</gene>
<dbReference type="Pfam" id="PF13673">
    <property type="entry name" value="Acetyltransf_10"/>
    <property type="match status" value="1"/>
</dbReference>
<evidence type="ECO:0000313" key="2">
    <source>
        <dbReference type="EMBL" id="SMG31883.1"/>
    </source>
</evidence>
<sequence>MPLESIPAIVQKTWNELTTTELYEIIKLRTDVFFVEQRVDESELDRRDSEPTTEHLWIPGENGDVAAYLRVLRDEVAEYGDAYRLPGRVVVGAAYRGRGLAQRLLARVVEIHGGESMLLHSQSYIQGLYAAFDFIAVGEEFTEGGIPHRTMFRAAR</sequence>
<dbReference type="AlphaFoldDB" id="A0A1X7JU32"/>
<proteinExistence type="predicted"/>
<dbReference type="Gene3D" id="3.40.630.30">
    <property type="match status" value="1"/>
</dbReference>
<protein>
    <submittedName>
        <fullName evidence="2">ElaA protein</fullName>
    </submittedName>
</protein>
<dbReference type="InterPro" id="IPR000182">
    <property type="entry name" value="GNAT_dom"/>
</dbReference>
<dbReference type="RefSeq" id="WP_228515787.1">
    <property type="nucleotide sequence ID" value="NZ_FXAY01000002.1"/>
</dbReference>
<dbReference type="PROSITE" id="PS51186">
    <property type="entry name" value="GNAT"/>
    <property type="match status" value="1"/>
</dbReference>
<dbReference type="SUPFAM" id="SSF55729">
    <property type="entry name" value="Acyl-CoA N-acyltransferases (Nat)"/>
    <property type="match status" value="1"/>
</dbReference>
<reference evidence="3" key="1">
    <citation type="submission" date="2017-04" db="EMBL/GenBank/DDBJ databases">
        <authorList>
            <person name="Varghese N."/>
            <person name="Submissions S."/>
        </authorList>
    </citation>
    <scope>NUCLEOTIDE SEQUENCE [LARGE SCALE GENOMIC DNA]</scope>
    <source>
        <strain evidence="3">VKM Ac-2510</strain>
    </source>
</reference>
<evidence type="ECO:0000259" key="1">
    <source>
        <dbReference type="PROSITE" id="PS51186"/>
    </source>
</evidence>
<feature type="domain" description="N-acetyltransferase" evidence="1">
    <location>
        <begin position="12"/>
        <end position="156"/>
    </location>
</feature>
<dbReference type="GO" id="GO:0016747">
    <property type="term" value="F:acyltransferase activity, transferring groups other than amino-acyl groups"/>
    <property type="evidence" value="ECO:0007669"/>
    <property type="project" value="InterPro"/>
</dbReference>
<evidence type="ECO:0000313" key="3">
    <source>
        <dbReference type="Proteomes" id="UP000193244"/>
    </source>
</evidence>
<dbReference type="EMBL" id="FXAY01000002">
    <property type="protein sequence ID" value="SMG31883.1"/>
    <property type="molecule type" value="Genomic_DNA"/>
</dbReference>